<evidence type="ECO:0000256" key="1">
    <source>
        <dbReference type="SAM" id="MobiDB-lite"/>
    </source>
</evidence>
<feature type="region of interest" description="Disordered" evidence="1">
    <location>
        <begin position="319"/>
        <end position="355"/>
    </location>
</feature>
<evidence type="ECO:0000313" key="3">
    <source>
        <dbReference type="Proteomes" id="UP000823941"/>
    </source>
</evidence>
<sequence>MMSGVVSKYCIDNMICLEDGDPSVGEFKLAGLLASHLVGQVLDEAYIIANAAKESGQPWRYWKMVKNLRNDKLTEPDLLEHKKDYFAPSSTLTMDDNVEGQVNSLVTSTPQKHDDVTKHEVTLIGQGDGDARQTNFSDKSCTFSNLENMSDICDNNEYIETLQIIKPPVNTSEQILHEIIDSGLNENLTFSMAAARDDLNPFRQMTEMTDKDKISEEYSENSLWTGMFGIDPNDLAFGVELDENVNSYLPKKESTVVITHEQSAVTIMNQSVEAYLTLNRDYEIYSDEDGDPILQDPKSLVDLQEIDLLTADVSEKSLAVGSQSSPLQDSKQKQDELSSASGMTSSSKKSLSQRCRVHGARLMQCLRGWWKRRTPGTKESDRPGVGCLTPGARRRGRSLDQRGLGDQVTSLAPWRPHTLSGALRNTTCWRQYTFETNPHCRNN</sequence>
<feature type="compositionally biased region" description="Polar residues" evidence="1">
    <location>
        <begin position="320"/>
        <end position="329"/>
    </location>
</feature>
<protein>
    <submittedName>
        <fullName evidence="2">Uncharacterized protein</fullName>
    </submittedName>
</protein>
<proteinExistence type="predicted"/>
<accession>A0ABQ7QYG5</accession>
<keyword evidence="3" id="KW-1185">Reference proteome</keyword>
<comment type="caution">
    <text evidence="2">The sequence shown here is derived from an EMBL/GenBank/DDBJ whole genome shotgun (WGS) entry which is preliminary data.</text>
</comment>
<evidence type="ECO:0000313" key="2">
    <source>
        <dbReference type="EMBL" id="KAG7310086.1"/>
    </source>
</evidence>
<name>A0ABQ7QYG5_PLUXY</name>
<dbReference type="EMBL" id="JAHIBW010000006">
    <property type="protein sequence ID" value="KAG7310086.1"/>
    <property type="molecule type" value="Genomic_DNA"/>
</dbReference>
<gene>
    <name evidence="2" type="ORF">JYU34_004626</name>
</gene>
<feature type="compositionally biased region" description="Low complexity" evidence="1">
    <location>
        <begin position="338"/>
        <end position="352"/>
    </location>
</feature>
<feature type="region of interest" description="Disordered" evidence="1">
    <location>
        <begin position="373"/>
        <end position="403"/>
    </location>
</feature>
<dbReference type="Proteomes" id="UP000823941">
    <property type="component" value="Chromosome 6"/>
</dbReference>
<organism evidence="2 3">
    <name type="scientific">Plutella xylostella</name>
    <name type="common">Diamondback moth</name>
    <name type="synonym">Plutella maculipennis</name>
    <dbReference type="NCBI Taxonomy" id="51655"/>
    <lineage>
        <taxon>Eukaryota</taxon>
        <taxon>Metazoa</taxon>
        <taxon>Ecdysozoa</taxon>
        <taxon>Arthropoda</taxon>
        <taxon>Hexapoda</taxon>
        <taxon>Insecta</taxon>
        <taxon>Pterygota</taxon>
        <taxon>Neoptera</taxon>
        <taxon>Endopterygota</taxon>
        <taxon>Lepidoptera</taxon>
        <taxon>Glossata</taxon>
        <taxon>Ditrysia</taxon>
        <taxon>Yponomeutoidea</taxon>
        <taxon>Plutellidae</taxon>
        <taxon>Plutella</taxon>
    </lineage>
</organism>
<reference evidence="2 3" key="1">
    <citation type="submission" date="2021-06" db="EMBL/GenBank/DDBJ databases">
        <title>A haploid diamondback moth (Plutella xylostella L.) genome assembly resolves 31 chromosomes and identifies a diamide resistance mutation.</title>
        <authorList>
            <person name="Ward C.M."/>
            <person name="Perry K.D."/>
            <person name="Baker G."/>
            <person name="Powis K."/>
            <person name="Heckel D.G."/>
            <person name="Baxter S.W."/>
        </authorList>
    </citation>
    <scope>NUCLEOTIDE SEQUENCE [LARGE SCALE GENOMIC DNA]</scope>
    <source>
        <strain evidence="2 3">LV</strain>
        <tissue evidence="2">Single pupa</tissue>
    </source>
</reference>